<dbReference type="CDD" id="cd01129">
    <property type="entry name" value="PulE-GspE-like"/>
    <property type="match status" value="1"/>
</dbReference>
<dbReference type="GO" id="GO:0005886">
    <property type="term" value="C:plasma membrane"/>
    <property type="evidence" value="ECO:0007669"/>
    <property type="project" value="TreeGrafter"/>
</dbReference>
<evidence type="ECO:0000313" key="6">
    <source>
        <dbReference type="EMBL" id="PIR96203.1"/>
    </source>
</evidence>
<dbReference type="GO" id="GO:0005524">
    <property type="term" value="F:ATP binding"/>
    <property type="evidence" value="ECO:0007669"/>
    <property type="project" value="UniProtKB-KW"/>
</dbReference>
<gene>
    <name evidence="6" type="ORF">COT92_02335</name>
</gene>
<comment type="caution">
    <text evidence="6">The sequence shown here is derived from an EMBL/GenBank/DDBJ whole genome shotgun (WGS) entry which is preliminary data.</text>
</comment>
<dbReference type="SUPFAM" id="SSF160246">
    <property type="entry name" value="EspE N-terminal domain-like"/>
    <property type="match status" value="1"/>
</dbReference>
<evidence type="ECO:0000256" key="2">
    <source>
        <dbReference type="ARBA" id="ARBA00022741"/>
    </source>
</evidence>
<dbReference type="SUPFAM" id="SSF52540">
    <property type="entry name" value="P-loop containing nucleoside triphosphate hydrolases"/>
    <property type="match status" value="1"/>
</dbReference>
<evidence type="ECO:0000256" key="4">
    <source>
        <dbReference type="SAM" id="Coils"/>
    </source>
</evidence>
<dbReference type="Proteomes" id="UP000230922">
    <property type="component" value="Unassembled WGS sequence"/>
</dbReference>
<comment type="similarity">
    <text evidence="1">Belongs to the GSP E family.</text>
</comment>
<dbReference type="PANTHER" id="PTHR30258:SF1">
    <property type="entry name" value="PROTEIN TRANSPORT PROTEIN HOFB HOMOLOG"/>
    <property type="match status" value="1"/>
</dbReference>
<dbReference type="AlphaFoldDB" id="A0A2H0VAT6"/>
<evidence type="ECO:0000256" key="1">
    <source>
        <dbReference type="ARBA" id="ARBA00006611"/>
    </source>
</evidence>
<dbReference type="InterPro" id="IPR007831">
    <property type="entry name" value="T2SS_GspE_N"/>
</dbReference>
<dbReference type="Pfam" id="PF05157">
    <property type="entry name" value="MshEN"/>
    <property type="match status" value="1"/>
</dbReference>
<evidence type="ECO:0000313" key="7">
    <source>
        <dbReference type="Proteomes" id="UP000230922"/>
    </source>
</evidence>
<evidence type="ECO:0000256" key="3">
    <source>
        <dbReference type="ARBA" id="ARBA00022840"/>
    </source>
</evidence>
<sequence length="552" mass="62157">MSPQNPFQKNPKEFKRNLDDFNRSLQENETKAKAGSLHLPYIDLKGFPVDLAVLGMLTKEEVEEIGAVPFYKEKRDLRVGVIDPDRPSFKAKLAELSLKDKPSLYLISQRSLNETLRFYSKILRPKSRTDETIRIEQKKDFLADLKNLQNEQEQKKENMSEIFATIFASAMQTRASDIHLEPEDHFVKLRFRIDGVLQDVLHFTKDLHGRIVNRVKIFSKLLLNVDDRAQDGRLTFYYLGEPIDVRVSILPSAYGEEIVMRLLGTGAVSLDLKKLGFRPEVLKILQEKLGQPNGMIITTGPTGSGKTTSLYSFLSELNKPGVKIITLEDPVEYKLEGIVQTPINHTHDFSFAKALRAVLRQDPDIVMVGEIRDQETAETAMQAALTGHLVLSTLHTNNAAGAIPRLLNMGIKPFIMAPALSAVMAQRLVRKLCPACKTGARLSPVVMEKIVYILKHLPKEYQLENLNNLQFFHSKGCGECNYLGYKGRVGIYELFAVDEEIQKLMAKQDTSILEFNKAAREQGMVTITQDGLLKALDGLTDVEEVFRVAGEG</sequence>
<keyword evidence="2" id="KW-0547">Nucleotide-binding</keyword>
<dbReference type="InterPro" id="IPR037257">
    <property type="entry name" value="T2SS_E_N_sf"/>
</dbReference>
<dbReference type="Gene3D" id="3.40.50.300">
    <property type="entry name" value="P-loop containing nucleotide triphosphate hydrolases"/>
    <property type="match status" value="1"/>
</dbReference>
<protein>
    <recommendedName>
        <fullName evidence="5">Bacterial type II secretion system protein E domain-containing protein</fullName>
    </recommendedName>
</protein>
<feature type="domain" description="Bacterial type II secretion system protein E" evidence="5">
    <location>
        <begin position="359"/>
        <end position="373"/>
    </location>
</feature>
<feature type="coiled-coil region" evidence="4">
    <location>
        <begin position="135"/>
        <end position="165"/>
    </location>
</feature>
<reference evidence="7" key="1">
    <citation type="submission" date="2017-09" db="EMBL/GenBank/DDBJ databases">
        <title>Depth-based differentiation of microbial function through sediment-hosted aquifers and enrichment of novel symbionts in the deep terrestrial subsurface.</title>
        <authorList>
            <person name="Probst A.J."/>
            <person name="Ladd B."/>
            <person name="Jarett J.K."/>
            <person name="Geller-Mcgrath D.E."/>
            <person name="Sieber C.M.K."/>
            <person name="Emerson J.B."/>
            <person name="Anantharaman K."/>
            <person name="Thomas B.C."/>
            <person name="Malmstrom R."/>
            <person name="Stieglmeier M."/>
            <person name="Klingl A."/>
            <person name="Woyke T."/>
            <person name="Ryan C.M."/>
            <person name="Banfield J.F."/>
        </authorList>
    </citation>
    <scope>NUCLEOTIDE SEQUENCE [LARGE SCALE GENOMIC DNA]</scope>
</reference>
<dbReference type="InterPro" id="IPR001482">
    <property type="entry name" value="T2SS/T4SS_dom"/>
</dbReference>
<dbReference type="InterPro" id="IPR027417">
    <property type="entry name" value="P-loop_NTPase"/>
</dbReference>
<name>A0A2H0VAT6_9BACT</name>
<dbReference type="EMBL" id="PFAK01000042">
    <property type="protein sequence ID" value="PIR96203.1"/>
    <property type="molecule type" value="Genomic_DNA"/>
</dbReference>
<dbReference type="FunFam" id="3.40.50.300:FF:000398">
    <property type="entry name" value="Type IV pilus assembly ATPase PilB"/>
    <property type="match status" value="1"/>
</dbReference>
<accession>A0A2H0VAT6</accession>
<dbReference type="GO" id="GO:0016887">
    <property type="term" value="F:ATP hydrolysis activity"/>
    <property type="evidence" value="ECO:0007669"/>
    <property type="project" value="TreeGrafter"/>
</dbReference>
<proteinExistence type="inferred from homology"/>
<dbReference type="Pfam" id="PF00437">
    <property type="entry name" value="T2SSE"/>
    <property type="match status" value="1"/>
</dbReference>
<dbReference type="PANTHER" id="PTHR30258">
    <property type="entry name" value="TYPE II SECRETION SYSTEM PROTEIN GSPE-RELATED"/>
    <property type="match status" value="1"/>
</dbReference>
<organism evidence="6 7">
    <name type="scientific">Candidatus Doudnabacteria bacterium CG10_big_fil_rev_8_21_14_0_10_42_18</name>
    <dbReference type="NCBI Taxonomy" id="1974552"/>
    <lineage>
        <taxon>Bacteria</taxon>
        <taxon>Candidatus Doudnaibacteriota</taxon>
    </lineage>
</organism>
<dbReference type="Gene3D" id="3.30.450.90">
    <property type="match status" value="1"/>
</dbReference>
<evidence type="ECO:0000259" key="5">
    <source>
        <dbReference type="PROSITE" id="PS00662"/>
    </source>
</evidence>
<keyword evidence="4" id="KW-0175">Coiled coil</keyword>
<keyword evidence="3" id="KW-0067">ATP-binding</keyword>
<dbReference type="PROSITE" id="PS00662">
    <property type="entry name" value="T2SP_E"/>
    <property type="match status" value="1"/>
</dbReference>